<dbReference type="PANTHER" id="PTHR30086:SF14">
    <property type="entry name" value="HOMOSERINE_HOMOSERINE LACTONE EFFLUX PROTEIN"/>
    <property type="match status" value="1"/>
</dbReference>
<evidence type="ECO:0000256" key="2">
    <source>
        <dbReference type="ARBA" id="ARBA00007928"/>
    </source>
</evidence>
<comment type="caution">
    <text evidence="8">The sequence shown here is derived from an EMBL/GenBank/DDBJ whole genome shotgun (WGS) entry which is preliminary data.</text>
</comment>
<proteinExistence type="inferred from homology"/>
<evidence type="ECO:0000256" key="5">
    <source>
        <dbReference type="ARBA" id="ARBA00022989"/>
    </source>
</evidence>
<feature type="transmembrane region" description="Helical" evidence="7">
    <location>
        <begin position="157"/>
        <end position="182"/>
    </location>
</feature>
<dbReference type="RefSeq" id="WP_284307339.1">
    <property type="nucleotide sequence ID" value="NZ_BSPB01000009.1"/>
</dbReference>
<organism evidence="8 9">
    <name type="scientific">Hydrogenophaga electricum</name>
    <dbReference type="NCBI Taxonomy" id="1230953"/>
    <lineage>
        <taxon>Bacteria</taxon>
        <taxon>Pseudomonadati</taxon>
        <taxon>Pseudomonadota</taxon>
        <taxon>Betaproteobacteria</taxon>
        <taxon>Burkholderiales</taxon>
        <taxon>Comamonadaceae</taxon>
        <taxon>Hydrogenophaga</taxon>
    </lineage>
</organism>
<sequence>MEFHVWLAYFAAAWVIALSPGSGAVLSMTHGLAYGVRRTSATIAGLQLGLAVVLLVAGVGVGALLLASATAFTVVKVVGAVYLLWLGWRQWAAPVPAAEPAQAGADPASAAAAAEPRGLPPVRSRLLLGFFTNVTNPKGIVFMVAVLPQFIDPQRSLGMQLLVLLLTTVMVDVIVMHGYAFLASRAQRWLATARARRAQNRVFGGVLMAMGASLFMVKRMA</sequence>
<gene>
    <name evidence="8" type="primary">rhtB</name>
    <name evidence="8" type="ORF">GCM10007935_15860</name>
</gene>
<name>A0ABQ6C5U7_9BURK</name>
<dbReference type="EMBL" id="BSPB01000009">
    <property type="protein sequence ID" value="GLS14155.1"/>
    <property type="molecule type" value="Genomic_DNA"/>
</dbReference>
<keyword evidence="9" id="KW-1185">Reference proteome</keyword>
<evidence type="ECO:0000256" key="6">
    <source>
        <dbReference type="ARBA" id="ARBA00023136"/>
    </source>
</evidence>
<evidence type="ECO:0000256" key="4">
    <source>
        <dbReference type="ARBA" id="ARBA00022692"/>
    </source>
</evidence>
<evidence type="ECO:0000313" key="9">
    <source>
        <dbReference type="Proteomes" id="UP001156903"/>
    </source>
</evidence>
<reference evidence="9" key="1">
    <citation type="journal article" date="2019" name="Int. J. Syst. Evol. Microbiol.">
        <title>The Global Catalogue of Microorganisms (GCM) 10K type strain sequencing project: providing services to taxonomists for standard genome sequencing and annotation.</title>
        <authorList>
            <consortium name="The Broad Institute Genomics Platform"/>
            <consortium name="The Broad Institute Genome Sequencing Center for Infectious Disease"/>
            <person name="Wu L."/>
            <person name="Ma J."/>
        </authorList>
    </citation>
    <scope>NUCLEOTIDE SEQUENCE [LARGE SCALE GENOMIC DNA]</scope>
    <source>
        <strain evidence="9">NBRC 109341</strain>
    </source>
</reference>
<evidence type="ECO:0000256" key="7">
    <source>
        <dbReference type="SAM" id="Phobius"/>
    </source>
</evidence>
<comment type="similarity">
    <text evidence="2">Belongs to the Rht family.</text>
</comment>
<evidence type="ECO:0000256" key="1">
    <source>
        <dbReference type="ARBA" id="ARBA00004651"/>
    </source>
</evidence>
<feature type="transmembrane region" description="Helical" evidence="7">
    <location>
        <begin position="6"/>
        <end position="27"/>
    </location>
</feature>
<comment type="subcellular location">
    <subcellularLocation>
        <location evidence="1">Cell membrane</location>
        <topology evidence="1">Multi-pass membrane protein</topology>
    </subcellularLocation>
</comment>
<feature type="transmembrane region" description="Helical" evidence="7">
    <location>
        <begin position="39"/>
        <end position="57"/>
    </location>
</feature>
<keyword evidence="3" id="KW-1003">Cell membrane</keyword>
<accession>A0ABQ6C5U7</accession>
<dbReference type="InterPro" id="IPR001123">
    <property type="entry name" value="LeuE-type"/>
</dbReference>
<keyword evidence="6 7" id="KW-0472">Membrane</keyword>
<feature type="transmembrane region" description="Helical" evidence="7">
    <location>
        <begin position="63"/>
        <end position="85"/>
    </location>
</feature>
<dbReference type="Proteomes" id="UP001156903">
    <property type="component" value="Unassembled WGS sequence"/>
</dbReference>
<feature type="transmembrane region" description="Helical" evidence="7">
    <location>
        <begin position="126"/>
        <end position="151"/>
    </location>
</feature>
<evidence type="ECO:0000256" key="3">
    <source>
        <dbReference type="ARBA" id="ARBA00022475"/>
    </source>
</evidence>
<keyword evidence="5 7" id="KW-1133">Transmembrane helix</keyword>
<evidence type="ECO:0000313" key="8">
    <source>
        <dbReference type="EMBL" id="GLS14155.1"/>
    </source>
</evidence>
<dbReference type="PANTHER" id="PTHR30086">
    <property type="entry name" value="ARGININE EXPORTER PROTEIN ARGO"/>
    <property type="match status" value="1"/>
</dbReference>
<keyword evidence="4 7" id="KW-0812">Transmembrane</keyword>
<dbReference type="Pfam" id="PF01810">
    <property type="entry name" value="LysE"/>
    <property type="match status" value="1"/>
</dbReference>
<dbReference type="PIRSF" id="PIRSF006324">
    <property type="entry name" value="LeuE"/>
    <property type="match status" value="1"/>
</dbReference>
<feature type="transmembrane region" description="Helical" evidence="7">
    <location>
        <begin position="202"/>
        <end position="220"/>
    </location>
</feature>
<protein>
    <submittedName>
        <fullName evidence="8">Homoserine/homoserine lactone efflux protein</fullName>
    </submittedName>
</protein>